<organism evidence="1 2">
    <name type="scientific">Trichonephila clavipes</name>
    <name type="common">Golden silk orbweaver</name>
    <name type="synonym">Nephila clavipes</name>
    <dbReference type="NCBI Taxonomy" id="2585209"/>
    <lineage>
        <taxon>Eukaryota</taxon>
        <taxon>Metazoa</taxon>
        <taxon>Ecdysozoa</taxon>
        <taxon>Arthropoda</taxon>
        <taxon>Chelicerata</taxon>
        <taxon>Arachnida</taxon>
        <taxon>Araneae</taxon>
        <taxon>Araneomorphae</taxon>
        <taxon>Entelegynae</taxon>
        <taxon>Araneoidea</taxon>
        <taxon>Nephilidae</taxon>
        <taxon>Trichonephila</taxon>
    </lineage>
</organism>
<keyword evidence="2" id="KW-1185">Reference proteome</keyword>
<dbReference type="AlphaFoldDB" id="A0A8X6R4X6"/>
<gene>
    <name evidence="1" type="ORF">TNCV_2279491</name>
</gene>
<dbReference type="Proteomes" id="UP000887159">
    <property type="component" value="Unassembled WGS sequence"/>
</dbReference>
<reference evidence="1" key="1">
    <citation type="submission" date="2020-08" db="EMBL/GenBank/DDBJ databases">
        <title>Multicomponent nature underlies the extraordinary mechanical properties of spider dragline silk.</title>
        <authorList>
            <person name="Kono N."/>
            <person name="Nakamura H."/>
            <person name="Mori M."/>
            <person name="Yoshida Y."/>
            <person name="Ohtoshi R."/>
            <person name="Malay A.D."/>
            <person name="Moran D.A.P."/>
            <person name="Tomita M."/>
            <person name="Numata K."/>
            <person name="Arakawa K."/>
        </authorList>
    </citation>
    <scope>NUCLEOTIDE SEQUENCE</scope>
</reference>
<sequence length="132" mass="15351">MALKVTATVIETGKLQMATPNDFFRKMICTCESPNDSWNGTRITKNGHALHVQRTVHNTNRRKTNICFGYKWMRSEAITPCIEETVDNKAERNTARGMFEDYLNLAKFRIAFVHSRFEISLKPEFYRSEIRG</sequence>
<dbReference type="EMBL" id="BMAU01021052">
    <property type="protein sequence ID" value="GFX88481.1"/>
    <property type="molecule type" value="Genomic_DNA"/>
</dbReference>
<name>A0A8X6R4X6_TRICX</name>
<proteinExistence type="predicted"/>
<accession>A0A8X6R4X6</accession>
<comment type="caution">
    <text evidence="1">The sequence shown here is derived from an EMBL/GenBank/DDBJ whole genome shotgun (WGS) entry which is preliminary data.</text>
</comment>
<protein>
    <submittedName>
        <fullName evidence="1">Uncharacterized protein</fullName>
    </submittedName>
</protein>
<evidence type="ECO:0000313" key="1">
    <source>
        <dbReference type="EMBL" id="GFX88481.1"/>
    </source>
</evidence>
<evidence type="ECO:0000313" key="2">
    <source>
        <dbReference type="Proteomes" id="UP000887159"/>
    </source>
</evidence>